<keyword evidence="3" id="KW-0645">Protease</keyword>
<dbReference type="Gene3D" id="3.40.50.1820">
    <property type="entry name" value="alpha/beta hydrolase"/>
    <property type="match status" value="1"/>
</dbReference>
<dbReference type="Proteomes" id="UP000036947">
    <property type="component" value="Unassembled WGS sequence"/>
</dbReference>
<dbReference type="OrthoDB" id="443318at2759"/>
<dbReference type="AlphaFoldDB" id="A0A0L0NE56"/>
<evidence type="ECO:0000256" key="2">
    <source>
        <dbReference type="ARBA" id="ARBA00022645"/>
    </source>
</evidence>
<protein>
    <submittedName>
        <fullName evidence="8">Carboxypeptidase S1</fullName>
    </submittedName>
</protein>
<dbReference type="GO" id="GO:0006508">
    <property type="term" value="P:proteolysis"/>
    <property type="evidence" value="ECO:0007669"/>
    <property type="project" value="UniProtKB-KW"/>
</dbReference>
<gene>
    <name evidence="8" type="ORF">TOPH_02915</name>
</gene>
<sequence>MLTSSLLLGGIAGLAAAQFPPKPQGVTVLKSRFHENVTISFKEPNICETTPGVRSYAGHVHLPEGFLEDVHGEKQAYPVNTCSSAHRRSFFWFFEARKDPANAPLAIWLNGGPGGSSFTGLLQENGPCFVADDSRTTVLNPWSWNNEVNMLYVDEPNQVGLSYDTPTNVTVFLGGDDLRVVPTDFSQHPPRLNLTARAGTLSSQAASHTANSTAQAAHALWHFAQTFLGEFPHYRPRDDRISLWAESYGGHYGPGFMRFFQQQNERIANGTAEVAGARHLHLDTLGIVNGLLDAVVQAEAYIEFPFNNTYGIQAFNQSVYAALMHNFTRPGGCRDQMLRCQEALRGLDVAAVNRNMASPPDDCGIEPACDGPATRLYQGLDVGWFDIGHPRADPFPPPHMHGYMADAAVLGALGSPVNFSAMSGAVVRSFAATHDEVHGGFLDAVAYLLDAGVKVHLVYGDRDYACNWLGGEQASRAVPYSRAADFARAGYAPLRTAGGAVAGMTRQLGNYSFTRVFQAGHEVPMYQPAAAYDIFMRATFNRDIPTGRLPVADELATAGPPDTWHIKNVPPRAPPPKCYVLAPDTCTPDVWEKVEAGEVEVKDYFVVGEGHSGEYVGEL</sequence>
<keyword evidence="5" id="KW-0378">Hydrolase</keyword>
<comment type="caution">
    <text evidence="8">The sequence shown here is derived from an EMBL/GenBank/DDBJ whole genome shotgun (WGS) entry which is preliminary data.</text>
</comment>
<keyword evidence="2 8" id="KW-0121">Carboxypeptidase</keyword>
<evidence type="ECO:0000256" key="4">
    <source>
        <dbReference type="ARBA" id="ARBA00022729"/>
    </source>
</evidence>
<dbReference type="GO" id="GO:0000324">
    <property type="term" value="C:fungal-type vacuole"/>
    <property type="evidence" value="ECO:0007669"/>
    <property type="project" value="TreeGrafter"/>
</dbReference>
<keyword evidence="9" id="KW-1185">Reference proteome</keyword>
<evidence type="ECO:0000313" key="8">
    <source>
        <dbReference type="EMBL" id="KND92309.1"/>
    </source>
</evidence>
<evidence type="ECO:0000256" key="7">
    <source>
        <dbReference type="SAM" id="SignalP"/>
    </source>
</evidence>
<evidence type="ECO:0000256" key="6">
    <source>
        <dbReference type="ARBA" id="ARBA00023180"/>
    </source>
</evidence>
<comment type="similarity">
    <text evidence="1">Belongs to the peptidase S10 family.</text>
</comment>
<reference evidence="8 9" key="1">
    <citation type="journal article" date="2015" name="BMC Genomics">
        <title>The genome of the truffle-parasite Tolypocladium ophioglossoides and the evolution of antifungal peptaibiotics.</title>
        <authorList>
            <person name="Quandt C.A."/>
            <person name="Bushley K.E."/>
            <person name="Spatafora J.W."/>
        </authorList>
    </citation>
    <scope>NUCLEOTIDE SEQUENCE [LARGE SCALE GENOMIC DNA]</scope>
    <source>
        <strain evidence="8 9">CBS 100239</strain>
    </source>
</reference>
<dbReference type="PRINTS" id="PR00724">
    <property type="entry name" value="CRBOXYPTASEC"/>
</dbReference>
<dbReference type="InterPro" id="IPR001563">
    <property type="entry name" value="Peptidase_S10"/>
</dbReference>
<evidence type="ECO:0000256" key="5">
    <source>
        <dbReference type="ARBA" id="ARBA00022801"/>
    </source>
</evidence>
<feature type="chain" id="PRO_5005545019" evidence="7">
    <location>
        <begin position="18"/>
        <end position="619"/>
    </location>
</feature>
<accession>A0A0L0NE56</accession>
<feature type="signal peptide" evidence="7">
    <location>
        <begin position="1"/>
        <end position="17"/>
    </location>
</feature>
<dbReference type="Pfam" id="PF00450">
    <property type="entry name" value="Peptidase_S10"/>
    <property type="match status" value="1"/>
</dbReference>
<keyword evidence="4 7" id="KW-0732">Signal</keyword>
<dbReference type="InterPro" id="IPR029058">
    <property type="entry name" value="AB_hydrolase_fold"/>
</dbReference>
<evidence type="ECO:0000256" key="1">
    <source>
        <dbReference type="ARBA" id="ARBA00009431"/>
    </source>
</evidence>
<name>A0A0L0NE56_TOLOC</name>
<organism evidence="8 9">
    <name type="scientific">Tolypocladium ophioglossoides (strain CBS 100239)</name>
    <name type="common">Snaketongue truffleclub</name>
    <name type="synonym">Elaphocordyceps ophioglossoides</name>
    <dbReference type="NCBI Taxonomy" id="1163406"/>
    <lineage>
        <taxon>Eukaryota</taxon>
        <taxon>Fungi</taxon>
        <taxon>Dikarya</taxon>
        <taxon>Ascomycota</taxon>
        <taxon>Pezizomycotina</taxon>
        <taxon>Sordariomycetes</taxon>
        <taxon>Hypocreomycetidae</taxon>
        <taxon>Hypocreales</taxon>
        <taxon>Ophiocordycipitaceae</taxon>
        <taxon>Tolypocladium</taxon>
    </lineage>
</organism>
<keyword evidence="6" id="KW-0325">Glycoprotein</keyword>
<evidence type="ECO:0000313" key="9">
    <source>
        <dbReference type="Proteomes" id="UP000036947"/>
    </source>
</evidence>
<dbReference type="PANTHER" id="PTHR11802">
    <property type="entry name" value="SERINE PROTEASE FAMILY S10 SERINE CARBOXYPEPTIDASE"/>
    <property type="match status" value="1"/>
</dbReference>
<dbReference type="SUPFAM" id="SSF53474">
    <property type="entry name" value="alpha/beta-Hydrolases"/>
    <property type="match status" value="1"/>
</dbReference>
<dbReference type="PANTHER" id="PTHR11802:SF189">
    <property type="entry name" value="CARBOXYPEPTIDASE"/>
    <property type="match status" value="1"/>
</dbReference>
<proteinExistence type="inferred from homology"/>
<dbReference type="GO" id="GO:0004185">
    <property type="term" value="F:serine-type carboxypeptidase activity"/>
    <property type="evidence" value="ECO:0007669"/>
    <property type="project" value="InterPro"/>
</dbReference>
<dbReference type="EMBL" id="LFRF01000006">
    <property type="protein sequence ID" value="KND92309.1"/>
    <property type="molecule type" value="Genomic_DNA"/>
</dbReference>
<evidence type="ECO:0000256" key="3">
    <source>
        <dbReference type="ARBA" id="ARBA00022670"/>
    </source>
</evidence>